<evidence type="ECO:0000256" key="4">
    <source>
        <dbReference type="HAMAP-Rule" id="MF_01539"/>
    </source>
</evidence>
<dbReference type="PANTHER" id="PTHR37825">
    <property type="entry name" value="TRNA(MET) CYTIDINE ACETATE LIGASE"/>
    <property type="match status" value="1"/>
</dbReference>
<comment type="subcellular location">
    <subcellularLocation>
        <location evidence="4">Cytoplasm</location>
    </subcellularLocation>
</comment>
<dbReference type="Proteomes" id="UP000294802">
    <property type="component" value="Unassembled WGS sequence"/>
</dbReference>
<keyword evidence="2 4" id="KW-0436">Ligase</keyword>
<dbReference type="InterPro" id="IPR014729">
    <property type="entry name" value="Rossmann-like_a/b/a_fold"/>
</dbReference>
<dbReference type="GO" id="GO:0016740">
    <property type="term" value="F:transferase activity"/>
    <property type="evidence" value="ECO:0007669"/>
    <property type="project" value="UniProtKB-KW"/>
</dbReference>
<comment type="catalytic activity">
    <reaction evidence="4">
        <text>cytidine(34) in elongator tRNA(Met) + acetate + ATP = N(4)-acetylcytidine(34) in elongator tRNA(Met) + AMP + diphosphate</text>
        <dbReference type="Rhea" id="RHEA:58144"/>
        <dbReference type="Rhea" id="RHEA-COMP:10693"/>
        <dbReference type="Rhea" id="RHEA-COMP:10694"/>
        <dbReference type="ChEBI" id="CHEBI:30089"/>
        <dbReference type="ChEBI" id="CHEBI:30616"/>
        <dbReference type="ChEBI" id="CHEBI:33019"/>
        <dbReference type="ChEBI" id="CHEBI:74900"/>
        <dbReference type="ChEBI" id="CHEBI:82748"/>
        <dbReference type="ChEBI" id="CHEBI:456215"/>
    </reaction>
</comment>
<reference evidence="5 6" key="1">
    <citation type="submission" date="2019-01" db="EMBL/GenBank/DDBJ databases">
        <title>Draft genome sequences of the type strains of six Macrococcus species.</title>
        <authorList>
            <person name="Mazhar S."/>
            <person name="Altermann E."/>
            <person name="Hill C."/>
            <person name="Mcauliffe O."/>
        </authorList>
    </citation>
    <scope>NUCLEOTIDE SEQUENCE [LARGE SCALE GENOMIC DNA]</scope>
    <source>
        <strain evidence="5 6">CCM4815</strain>
    </source>
</reference>
<dbReference type="GO" id="GO:0000049">
    <property type="term" value="F:tRNA binding"/>
    <property type="evidence" value="ECO:0007669"/>
    <property type="project" value="UniProtKB-KW"/>
</dbReference>
<comment type="function">
    <text evidence="4">Catalyzes the formation of N(4)-acetylcytidine (ac(4)C) at the wobble position of elongator tRNA(Met), using acetate and ATP as substrates. First activates an acetate ion to form acetyladenylate (Ac-AMP) and then transfers the acetyl group to tRNA to form ac(4)C34.</text>
</comment>
<keyword evidence="4" id="KW-0067">ATP-binding</keyword>
<proteinExistence type="inferred from homology"/>
<evidence type="ECO:0000256" key="3">
    <source>
        <dbReference type="ARBA" id="ARBA00022694"/>
    </source>
</evidence>
<gene>
    <name evidence="4" type="primary">tmcAL</name>
    <name evidence="5" type="ORF">ERX29_09060</name>
</gene>
<keyword evidence="6" id="KW-1185">Reference proteome</keyword>
<keyword evidence="4" id="KW-0694">RNA-binding</keyword>
<dbReference type="GO" id="GO:0006400">
    <property type="term" value="P:tRNA modification"/>
    <property type="evidence" value="ECO:0007669"/>
    <property type="project" value="UniProtKB-UniRule"/>
</dbReference>
<keyword evidence="4" id="KW-0963">Cytoplasm</keyword>
<feature type="binding site" evidence="4">
    <location>
        <begin position="7"/>
        <end position="20"/>
    </location>
    <ligand>
        <name>ATP</name>
        <dbReference type="ChEBI" id="CHEBI:30616"/>
    </ligand>
</feature>
<evidence type="ECO:0000256" key="2">
    <source>
        <dbReference type="ARBA" id="ARBA00022598"/>
    </source>
</evidence>
<keyword evidence="3 4" id="KW-0819">tRNA processing</keyword>
<dbReference type="Gene3D" id="3.40.50.620">
    <property type="entry name" value="HUPs"/>
    <property type="match status" value="1"/>
</dbReference>
<sequence length="363" mass="41267">MKSVAIISEYNPFHNGHAYQASLAREMTGAEVVIAIMSGQFMQRGEPALINKFMRAEMALASCDLVIELPQFYALSYANDFAEGGIAVAKLLQATALSFGAEDPDIDKLTEAVTQLNEPHTVDSGKSYAMMMGEGQKDYFSPNNILGMQYVKAAQNNYQELQIFPVKRISNSYHDTEITGHISSATAIRNAALRQDDIQRVVPHSTANILRNAPLVHWEHFFNILKYKLLTTSEEELKGIYMMTEGLEFRLKKLIVETETFAEFMSLVKTKRYTYTRLQRLMCYVLLNICQAESYPVISAVRVLAMNDAGRRYLKELPRDCYYTETHKKNASQFYLEIKATRLHNLMSGSHMTEFNTPVIYKP</sequence>
<keyword evidence="5" id="KW-0808">Transferase</keyword>
<comment type="similarity">
    <text evidence="4">Belongs to the TmcAL family.</text>
</comment>
<dbReference type="SUPFAM" id="SSF52374">
    <property type="entry name" value="Nucleotidylyl transferase"/>
    <property type="match status" value="1"/>
</dbReference>
<dbReference type="OrthoDB" id="9769796at2"/>
<protein>
    <recommendedName>
        <fullName evidence="4">tRNA(Met) cytidine acetate ligase</fullName>
        <ecNumber evidence="4">6.3.4.-</ecNumber>
    </recommendedName>
</protein>
<dbReference type="InterPro" id="IPR008513">
    <property type="entry name" value="tRNA(Met)_cyd_acetate_ligase"/>
</dbReference>
<comment type="caution">
    <text evidence="5">The sequence shown here is derived from an EMBL/GenBank/DDBJ whole genome shotgun (WGS) entry which is preliminary data.</text>
</comment>
<evidence type="ECO:0000256" key="1">
    <source>
        <dbReference type="ARBA" id="ARBA00022555"/>
    </source>
</evidence>
<dbReference type="HAMAP" id="MF_01539">
    <property type="entry name" value="TmcAL"/>
    <property type="match status" value="1"/>
</dbReference>
<name>A0A4R6BSS8_9STAP</name>
<keyword evidence="1 4" id="KW-0820">tRNA-binding</keyword>
<dbReference type="NCBIfam" id="NF010191">
    <property type="entry name" value="PRK13670.1"/>
    <property type="match status" value="1"/>
</dbReference>
<dbReference type="GO" id="GO:0016879">
    <property type="term" value="F:ligase activity, forming carbon-nitrogen bonds"/>
    <property type="evidence" value="ECO:0007669"/>
    <property type="project" value="UniProtKB-UniRule"/>
</dbReference>
<dbReference type="GO" id="GO:0005737">
    <property type="term" value="C:cytoplasm"/>
    <property type="evidence" value="ECO:0007669"/>
    <property type="project" value="UniProtKB-SubCell"/>
</dbReference>
<dbReference type="EC" id="6.3.4.-" evidence="4"/>
<feature type="binding site" evidence="4">
    <location>
        <begin position="168"/>
        <end position="169"/>
    </location>
    <ligand>
        <name>ATP</name>
        <dbReference type="ChEBI" id="CHEBI:30616"/>
    </ligand>
</feature>
<feature type="binding site" evidence="4">
    <location>
        <position position="100"/>
    </location>
    <ligand>
        <name>ATP</name>
        <dbReference type="ChEBI" id="CHEBI:30616"/>
    </ligand>
</feature>
<dbReference type="AlphaFoldDB" id="A0A4R6BSS8"/>
<organism evidence="5 6">
    <name type="scientific">Macrococcus lamae</name>
    <dbReference type="NCBI Taxonomy" id="198484"/>
    <lineage>
        <taxon>Bacteria</taxon>
        <taxon>Bacillati</taxon>
        <taxon>Bacillota</taxon>
        <taxon>Bacilli</taxon>
        <taxon>Bacillales</taxon>
        <taxon>Staphylococcaceae</taxon>
        <taxon>Macrococcus</taxon>
    </lineage>
</organism>
<feature type="binding site" evidence="4">
    <location>
        <position position="143"/>
    </location>
    <ligand>
        <name>ATP</name>
        <dbReference type="ChEBI" id="CHEBI:30616"/>
    </ligand>
</feature>
<evidence type="ECO:0000313" key="6">
    <source>
        <dbReference type="Proteomes" id="UP000294802"/>
    </source>
</evidence>
<dbReference type="PANTHER" id="PTHR37825:SF1">
    <property type="entry name" value="TRNA(MET) CYTIDINE ACETATE LIGASE"/>
    <property type="match status" value="1"/>
</dbReference>
<dbReference type="RefSeq" id="WP_133444365.1">
    <property type="nucleotide sequence ID" value="NZ_SCWB01000015.1"/>
</dbReference>
<keyword evidence="4" id="KW-0547">Nucleotide-binding</keyword>
<evidence type="ECO:0000313" key="5">
    <source>
        <dbReference type="EMBL" id="TDM07355.1"/>
    </source>
</evidence>
<dbReference type="Pfam" id="PF05636">
    <property type="entry name" value="HIGH_NTase1"/>
    <property type="match status" value="1"/>
</dbReference>
<accession>A0A4R6BSS8</accession>
<dbReference type="GO" id="GO:0005524">
    <property type="term" value="F:ATP binding"/>
    <property type="evidence" value="ECO:0007669"/>
    <property type="project" value="UniProtKB-KW"/>
</dbReference>
<dbReference type="EMBL" id="SCWB01000015">
    <property type="protein sequence ID" value="TDM07355.1"/>
    <property type="molecule type" value="Genomic_DNA"/>
</dbReference>